<dbReference type="PROSITE" id="PS01124">
    <property type="entry name" value="HTH_ARAC_FAMILY_2"/>
    <property type="match status" value="1"/>
</dbReference>
<organism evidence="5 6">
    <name type="scientific">Gordonia crocea</name>
    <dbReference type="NCBI Taxonomy" id="589162"/>
    <lineage>
        <taxon>Bacteria</taxon>
        <taxon>Bacillati</taxon>
        <taxon>Actinomycetota</taxon>
        <taxon>Actinomycetes</taxon>
        <taxon>Mycobacteriales</taxon>
        <taxon>Gordoniaceae</taxon>
        <taxon>Gordonia</taxon>
    </lineage>
</organism>
<evidence type="ECO:0000256" key="3">
    <source>
        <dbReference type="ARBA" id="ARBA00023163"/>
    </source>
</evidence>
<name>A0A7I9V274_9ACTN</name>
<keyword evidence="1" id="KW-0805">Transcription regulation</keyword>
<reference evidence="6" key="1">
    <citation type="submission" date="2019-06" db="EMBL/GenBank/DDBJ databases">
        <title>Gordonia isolated from sludge of a wastewater treatment plant.</title>
        <authorList>
            <person name="Tamura T."/>
            <person name="Aoyama K."/>
            <person name="Kang Y."/>
            <person name="Saito S."/>
            <person name="Akiyama N."/>
            <person name="Yazawa K."/>
            <person name="Gonoi T."/>
            <person name="Mikami Y."/>
        </authorList>
    </citation>
    <scope>NUCLEOTIDE SEQUENCE [LARGE SCALE GENOMIC DNA]</scope>
    <source>
        <strain evidence="6">NBRC 107697</strain>
    </source>
</reference>
<keyword evidence="2" id="KW-0238">DNA-binding</keyword>
<evidence type="ECO:0000259" key="4">
    <source>
        <dbReference type="PROSITE" id="PS01124"/>
    </source>
</evidence>
<dbReference type="Pfam" id="PF12833">
    <property type="entry name" value="HTH_18"/>
    <property type="match status" value="1"/>
</dbReference>
<dbReference type="PANTHER" id="PTHR47894:SF4">
    <property type="entry name" value="HTH-TYPE TRANSCRIPTIONAL REGULATOR GADX"/>
    <property type="match status" value="1"/>
</dbReference>
<evidence type="ECO:0000313" key="5">
    <source>
        <dbReference type="EMBL" id="GED99505.1"/>
    </source>
</evidence>
<dbReference type="GO" id="GO:0005829">
    <property type="term" value="C:cytosol"/>
    <property type="evidence" value="ECO:0007669"/>
    <property type="project" value="TreeGrafter"/>
</dbReference>
<evidence type="ECO:0000256" key="1">
    <source>
        <dbReference type="ARBA" id="ARBA00023015"/>
    </source>
</evidence>
<proteinExistence type="predicted"/>
<keyword evidence="3" id="KW-0804">Transcription</keyword>
<dbReference type="Proteomes" id="UP000444980">
    <property type="component" value="Unassembled WGS sequence"/>
</dbReference>
<dbReference type="AlphaFoldDB" id="A0A7I9V274"/>
<dbReference type="SMART" id="SM00342">
    <property type="entry name" value="HTH_ARAC"/>
    <property type="match status" value="1"/>
</dbReference>
<dbReference type="InterPro" id="IPR009057">
    <property type="entry name" value="Homeodomain-like_sf"/>
</dbReference>
<sequence>MRDMLLIRGSSLSGFDTLVGDCGGDAVALLAAAGVDPGDVGDHERFIVCRNAVLAVETAAAVLDVADFGRRLADLQSIDILGPVGVAARTAGTVGEALGIFDTYMDTYSAAILAQVGPGPDDGLARFEYSFLMDPAPPQAQSIELALGLTLRVFRTLLGTAYRPVAVHLPHSALGLPSSYRYYFGCSPRFDEPVAGFTVRAADLERPLGRDPLVHQVAMNYLVDVMAHRERAIVGSVRSVLRQLLPTRRLNIDLVAGQFNLHPKALQRRLAAEGTSLAELVDQTRRDIAERLLVGSDLSVAQVARQLGYTEQSTLTRACRRWFDASPTELRARG</sequence>
<dbReference type="GO" id="GO:0000976">
    <property type="term" value="F:transcription cis-regulatory region binding"/>
    <property type="evidence" value="ECO:0007669"/>
    <property type="project" value="TreeGrafter"/>
</dbReference>
<accession>A0A7I9V274</accession>
<feature type="domain" description="HTH araC/xylS-type" evidence="4">
    <location>
        <begin position="235"/>
        <end position="333"/>
    </location>
</feature>
<dbReference type="GO" id="GO:0003700">
    <property type="term" value="F:DNA-binding transcription factor activity"/>
    <property type="evidence" value="ECO:0007669"/>
    <property type="project" value="InterPro"/>
</dbReference>
<keyword evidence="6" id="KW-1185">Reference proteome</keyword>
<dbReference type="Pfam" id="PF12625">
    <property type="entry name" value="Arabinose_bd"/>
    <property type="match status" value="1"/>
</dbReference>
<evidence type="ECO:0000256" key="2">
    <source>
        <dbReference type="ARBA" id="ARBA00023125"/>
    </source>
</evidence>
<dbReference type="InterPro" id="IPR032687">
    <property type="entry name" value="AraC-type_N"/>
</dbReference>
<dbReference type="Gene3D" id="1.10.10.60">
    <property type="entry name" value="Homeodomain-like"/>
    <property type="match status" value="1"/>
</dbReference>
<dbReference type="EMBL" id="BJOU01000019">
    <property type="protein sequence ID" value="GED99505.1"/>
    <property type="molecule type" value="Genomic_DNA"/>
</dbReference>
<comment type="caution">
    <text evidence="5">The sequence shown here is derived from an EMBL/GenBank/DDBJ whole genome shotgun (WGS) entry which is preliminary data.</text>
</comment>
<gene>
    <name evidence="5" type="ORF">nbrc107697_35440</name>
</gene>
<evidence type="ECO:0000313" key="6">
    <source>
        <dbReference type="Proteomes" id="UP000444980"/>
    </source>
</evidence>
<dbReference type="SUPFAM" id="SSF46689">
    <property type="entry name" value="Homeodomain-like"/>
    <property type="match status" value="1"/>
</dbReference>
<dbReference type="PANTHER" id="PTHR47894">
    <property type="entry name" value="HTH-TYPE TRANSCRIPTIONAL REGULATOR GADX"/>
    <property type="match status" value="1"/>
</dbReference>
<dbReference type="InterPro" id="IPR018060">
    <property type="entry name" value="HTH_AraC"/>
</dbReference>
<protein>
    <submittedName>
        <fullName evidence="5">Putative transcriptional regulatory protein</fullName>
    </submittedName>
</protein>